<dbReference type="GO" id="GO:0061133">
    <property type="term" value="F:endopeptidase activator activity"/>
    <property type="evidence" value="ECO:0007669"/>
    <property type="project" value="TreeGrafter"/>
</dbReference>
<dbReference type="InterPro" id="IPR038108">
    <property type="entry name" value="RPN13_DEUBAD_sf"/>
</dbReference>
<keyword evidence="3" id="KW-0963">Cytoplasm</keyword>
<dbReference type="OMA" id="SNQRHFF"/>
<accession>D2VL85</accession>
<proteinExistence type="predicted"/>
<feature type="compositionally biased region" description="Low complexity" evidence="6">
    <location>
        <begin position="137"/>
        <end position="156"/>
    </location>
</feature>
<dbReference type="Pfam" id="PF16550">
    <property type="entry name" value="RPN13_C"/>
    <property type="match status" value="1"/>
</dbReference>
<dbReference type="PANTHER" id="PTHR12225">
    <property type="entry name" value="ADHESION REGULATING MOLECULE 1 110 KDA CELL MEMBRANE GLYCOPROTEIN"/>
    <property type="match status" value="1"/>
</dbReference>
<dbReference type="InterPro" id="IPR044867">
    <property type="entry name" value="DEUBAD_dom"/>
</dbReference>
<reference evidence="9 10" key="1">
    <citation type="journal article" date="2010" name="Cell">
        <title>The genome of Naegleria gruberi illuminates early eukaryotic versatility.</title>
        <authorList>
            <person name="Fritz-Laylin L.K."/>
            <person name="Prochnik S.E."/>
            <person name="Ginger M.L."/>
            <person name="Dacks J.B."/>
            <person name="Carpenter M.L."/>
            <person name="Field M.C."/>
            <person name="Kuo A."/>
            <person name="Paredez A."/>
            <person name="Chapman J."/>
            <person name="Pham J."/>
            <person name="Shu S."/>
            <person name="Neupane R."/>
            <person name="Cipriano M."/>
            <person name="Mancuso J."/>
            <person name="Tu H."/>
            <person name="Salamov A."/>
            <person name="Lindquist E."/>
            <person name="Shapiro H."/>
            <person name="Lucas S."/>
            <person name="Grigoriev I.V."/>
            <person name="Cande W.Z."/>
            <person name="Fulton C."/>
            <person name="Rokhsar D.S."/>
            <person name="Dawson S.C."/>
        </authorList>
    </citation>
    <scope>NUCLEOTIDE SEQUENCE [LARGE SCALE GENOMIC DNA]</scope>
    <source>
        <strain evidence="9 10">NEG-M</strain>
    </source>
</reference>
<dbReference type="KEGG" id="ngr:NAEGRDRAFT_69690"/>
<feature type="domain" description="Pru" evidence="8">
    <location>
        <begin position="11"/>
        <end position="124"/>
    </location>
</feature>
<name>D2VL85_NAEGR</name>
<evidence type="ECO:0000313" key="9">
    <source>
        <dbReference type="EMBL" id="EFC42341.1"/>
    </source>
</evidence>
<dbReference type="STRING" id="5762.D2VL85"/>
<gene>
    <name evidence="9" type="ORF">NAEGRDRAFT_69690</name>
</gene>
<dbReference type="InterPro" id="IPR038633">
    <property type="entry name" value="Rpn13/ADRM1_Pru_sf"/>
</dbReference>
<dbReference type="VEuPathDB" id="AmoebaDB:NAEGRDRAFT_69690"/>
<dbReference type="PANTHER" id="PTHR12225:SF0">
    <property type="entry name" value="PROTEASOMAL UBIQUITIN RECEPTOR ADRM1"/>
    <property type="match status" value="1"/>
</dbReference>
<dbReference type="Gene3D" id="2.30.29.70">
    <property type="entry name" value="Proteasomal ubiquitin receptor Rpn13/ADRM1"/>
    <property type="match status" value="1"/>
</dbReference>
<feature type="region of interest" description="Disordered" evidence="6">
    <location>
        <begin position="122"/>
        <end position="156"/>
    </location>
</feature>
<evidence type="ECO:0000259" key="8">
    <source>
        <dbReference type="PROSITE" id="PS51917"/>
    </source>
</evidence>
<evidence type="ECO:0000256" key="3">
    <source>
        <dbReference type="ARBA" id="ARBA00022490"/>
    </source>
</evidence>
<keyword evidence="4" id="KW-0647">Proteasome</keyword>
<evidence type="ECO:0000256" key="4">
    <source>
        <dbReference type="ARBA" id="ARBA00022942"/>
    </source>
</evidence>
<keyword evidence="5" id="KW-0539">Nucleus</keyword>
<evidence type="ECO:0000256" key="6">
    <source>
        <dbReference type="SAM" id="MobiDB-lite"/>
    </source>
</evidence>
<feature type="domain" description="DEUBAD" evidence="7">
    <location>
        <begin position="204"/>
        <end position="318"/>
    </location>
</feature>
<evidence type="ECO:0000256" key="2">
    <source>
        <dbReference type="ARBA" id="ARBA00004496"/>
    </source>
</evidence>
<dbReference type="EMBL" id="GG738880">
    <property type="protein sequence ID" value="EFC42341.1"/>
    <property type="molecule type" value="Genomic_DNA"/>
</dbReference>
<keyword evidence="10" id="KW-1185">Reference proteome</keyword>
<dbReference type="OrthoDB" id="340431at2759"/>
<organism evidence="10">
    <name type="scientific">Naegleria gruberi</name>
    <name type="common">Amoeba</name>
    <dbReference type="NCBI Taxonomy" id="5762"/>
    <lineage>
        <taxon>Eukaryota</taxon>
        <taxon>Discoba</taxon>
        <taxon>Heterolobosea</taxon>
        <taxon>Tetramitia</taxon>
        <taxon>Eutetramitia</taxon>
        <taxon>Vahlkampfiidae</taxon>
        <taxon>Naegleria</taxon>
    </lineage>
</organism>
<dbReference type="GO" id="GO:0008541">
    <property type="term" value="C:proteasome regulatory particle, lid subcomplex"/>
    <property type="evidence" value="ECO:0007669"/>
    <property type="project" value="TreeGrafter"/>
</dbReference>
<evidence type="ECO:0000256" key="1">
    <source>
        <dbReference type="ARBA" id="ARBA00004123"/>
    </source>
</evidence>
<dbReference type="InterPro" id="IPR044868">
    <property type="entry name" value="Rpn13/ADRM1_Pru"/>
</dbReference>
<dbReference type="Pfam" id="PF04683">
    <property type="entry name" value="Rpn13_ADRM1_Pru"/>
    <property type="match status" value="1"/>
</dbReference>
<feature type="region of interest" description="Disordered" evidence="6">
    <location>
        <begin position="170"/>
        <end position="195"/>
    </location>
</feature>
<protein>
    <submittedName>
        <fullName evidence="9">Predicted protein</fullName>
    </submittedName>
</protein>
<dbReference type="Proteomes" id="UP000006671">
    <property type="component" value="Unassembled WGS sequence"/>
</dbReference>
<dbReference type="GO" id="GO:0070628">
    <property type="term" value="F:proteasome binding"/>
    <property type="evidence" value="ECO:0007669"/>
    <property type="project" value="TreeGrafter"/>
</dbReference>
<dbReference type="AlphaFoldDB" id="D2VL85"/>
<dbReference type="GO" id="GO:0005737">
    <property type="term" value="C:cytoplasm"/>
    <property type="evidence" value="ECO:0007669"/>
    <property type="project" value="UniProtKB-SubCell"/>
</dbReference>
<dbReference type="GeneID" id="8851904"/>
<evidence type="ECO:0000256" key="5">
    <source>
        <dbReference type="ARBA" id="ARBA00023242"/>
    </source>
</evidence>
<sequence length="327" mass="36162">MSSINLFNTPQGPRPLVEFRAGKLTKEGSVVKADNRKGKIVLVAGSDEDPLVHFQWRDRSDKVIEDFILFPGDVTFSKVDKVKDGRVYLLKFTNGREAFYWMQEPSADKDAEYEKKINEYINEPPLGDDMADEDLLPTSSSQSATAPTSNTSSQSAVQLDQLTRIIQGINPTGAQPQSSSQSSSQGGSSQNESASLQEIMKSLQRGQKQSIGLDQILTSESLSEILKRNTSINNRDELFSNLPEGDNEKSTQNLLSHIRSPQFRQTLDVFGTALATGQLGGLMREFGLDPSVVDPMRGGGLLKFLDALAKKEEEKKPEDKMEDDKKE</sequence>
<dbReference type="CDD" id="cd13314">
    <property type="entry name" value="PH_Rpn13"/>
    <property type="match status" value="1"/>
</dbReference>
<dbReference type="eggNOG" id="KOG3037">
    <property type="taxonomic scope" value="Eukaryota"/>
</dbReference>
<evidence type="ECO:0000259" key="7">
    <source>
        <dbReference type="PROSITE" id="PS51916"/>
    </source>
</evidence>
<dbReference type="FunCoup" id="D2VL85">
    <property type="interactions" value="82"/>
</dbReference>
<dbReference type="FunFam" id="2.30.29.70:FF:000001">
    <property type="entry name" value="Proteasomal ubiquitin receptor ADRM1"/>
    <property type="match status" value="1"/>
</dbReference>
<comment type="subcellular location">
    <subcellularLocation>
        <location evidence="2">Cytoplasm</location>
    </subcellularLocation>
    <subcellularLocation>
        <location evidence="1">Nucleus</location>
    </subcellularLocation>
</comment>
<dbReference type="InterPro" id="IPR006773">
    <property type="entry name" value="Rpn13/ADRM1"/>
</dbReference>
<feature type="compositionally biased region" description="Low complexity" evidence="6">
    <location>
        <begin position="177"/>
        <end position="190"/>
    </location>
</feature>
<dbReference type="RefSeq" id="XP_002675085.1">
    <property type="nucleotide sequence ID" value="XM_002675039.1"/>
</dbReference>
<dbReference type="PROSITE" id="PS51917">
    <property type="entry name" value="PRU"/>
    <property type="match status" value="1"/>
</dbReference>
<dbReference type="Gene3D" id="1.10.2020.20">
    <property type="match status" value="1"/>
</dbReference>
<evidence type="ECO:0000313" key="10">
    <source>
        <dbReference type="Proteomes" id="UP000006671"/>
    </source>
</evidence>
<dbReference type="InParanoid" id="D2VL85"/>
<dbReference type="GO" id="GO:0005634">
    <property type="term" value="C:nucleus"/>
    <property type="evidence" value="ECO:0007669"/>
    <property type="project" value="UniProtKB-SubCell"/>
</dbReference>
<dbReference type="InterPro" id="IPR032368">
    <property type="entry name" value="RPN13_DEUBAD"/>
</dbReference>
<dbReference type="PROSITE" id="PS51916">
    <property type="entry name" value="DEUBAD"/>
    <property type="match status" value="1"/>
</dbReference>